<protein>
    <submittedName>
        <fullName evidence="5">ATP-binding cassette domain-containing protein</fullName>
    </submittedName>
</protein>
<evidence type="ECO:0000313" key="5">
    <source>
        <dbReference type="EMBL" id="MDC4239795.1"/>
    </source>
</evidence>
<dbReference type="InterPro" id="IPR003593">
    <property type="entry name" value="AAA+_ATPase"/>
</dbReference>
<evidence type="ECO:0000256" key="3">
    <source>
        <dbReference type="ARBA" id="ARBA00022840"/>
    </source>
</evidence>
<keyword evidence="2" id="KW-0547">Nucleotide-binding</keyword>
<evidence type="ECO:0000256" key="2">
    <source>
        <dbReference type="ARBA" id="ARBA00022741"/>
    </source>
</evidence>
<accession>A0A9X4AZN6</accession>
<keyword evidence="3 5" id="KW-0067">ATP-binding</keyword>
<comment type="caution">
    <text evidence="5">The sequence shown here is derived from an EMBL/GenBank/DDBJ whole genome shotgun (WGS) entry which is preliminary data.</text>
</comment>
<dbReference type="EMBL" id="JAMRYU010000005">
    <property type="protein sequence ID" value="MDC4239795.1"/>
    <property type="molecule type" value="Genomic_DNA"/>
</dbReference>
<sequence>MGLFVNIKKKLKGFSLDVSFETNGDYLGILGASGSGKSMTLKCIAGIETPDEGSIILNGKVLFDSEKKINLKPQERNIGYLFQNYALFPNMTVEENIGIGIKEYKKEKEIKVKEIIKSFHLEGLEKKYPSQLSGGQQQRVAIARCIIYKPDILMLDEPFSALDSYLKEQLQTEVLEFLKLYNGEVLMVTHSRDEVYKFCKNIAIIDKGNSILLGNTKEIFENPKLKEAAILTGCKNISKCKVLSSNKIHATEWDIILKTEKVIPENTNYIGIRAHNFEFVDNYDINNEKNIIECEINKVVENVFEYNIMFVNKNSIEKNENSVMIYKVKKEEWDSRKNKLNLYLRIPERSILFLE</sequence>
<dbReference type="PANTHER" id="PTHR42781:SF4">
    <property type="entry name" value="SPERMIDINE_PUTRESCINE IMPORT ATP-BINDING PROTEIN POTA"/>
    <property type="match status" value="1"/>
</dbReference>
<dbReference type="GO" id="GO:0005524">
    <property type="term" value="F:ATP binding"/>
    <property type="evidence" value="ECO:0007669"/>
    <property type="project" value="UniProtKB-KW"/>
</dbReference>
<feature type="domain" description="ABC transporter" evidence="4">
    <location>
        <begin position="2"/>
        <end position="232"/>
    </location>
</feature>
<dbReference type="PROSITE" id="PS50893">
    <property type="entry name" value="ABC_TRANSPORTER_2"/>
    <property type="match status" value="1"/>
</dbReference>
<dbReference type="AlphaFoldDB" id="A0A9X4AZN6"/>
<dbReference type="PROSITE" id="PS00211">
    <property type="entry name" value="ABC_TRANSPORTER_1"/>
    <property type="match status" value="1"/>
</dbReference>
<dbReference type="Proteomes" id="UP001141183">
    <property type="component" value="Unassembled WGS sequence"/>
</dbReference>
<dbReference type="SUPFAM" id="SSF52540">
    <property type="entry name" value="P-loop containing nucleoside triphosphate hydrolases"/>
    <property type="match status" value="1"/>
</dbReference>
<dbReference type="Gene3D" id="3.40.50.300">
    <property type="entry name" value="P-loop containing nucleotide triphosphate hydrolases"/>
    <property type="match status" value="1"/>
</dbReference>
<dbReference type="PANTHER" id="PTHR42781">
    <property type="entry name" value="SPERMIDINE/PUTRESCINE IMPORT ATP-BINDING PROTEIN POTA"/>
    <property type="match status" value="1"/>
</dbReference>
<dbReference type="InterPro" id="IPR050093">
    <property type="entry name" value="ABC_SmlMolc_Importer"/>
</dbReference>
<reference evidence="5" key="1">
    <citation type="submission" date="2022-05" db="EMBL/GenBank/DDBJ databases">
        <title>Draft genome sequence of Clostridium tertium strain CP3 isolated from Peru.</title>
        <authorList>
            <person name="Hurtado R."/>
            <person name="Lima L."/>
            <person name="Sousa T."/>
            <person name="Jaiswal A.K."/>
            <person name="Tiwari S."/>
            <person name="Maturrano L."/>
            <person name="Brenig B."/>
            <person name="Azevedo V."/>
        </authorList>
    </citation>
    <scope>NUCLEOTIDE SEQUENCE</scope>
    <source>
        <strain evidence="5">CP3</strain>
    </source>
</reference>
<dbReference type="InterPro" id="IPR017871">
    <property type="entry name" value="ABC_transporter-like_CS"/>
</dbReference>
<keyword evidence="6" id="KW-1185">Reference proteome</keyword>
<evidence type="ECO:0000259" key="4">
    <source>
        <dbReference type="PROSITE" id="PS50893"/>
    </source>
</evidence>
<evidence type="ECO:0000256" key="1">
    <source>
        <dbReference type="ARBA" id="ARBA00022448"/>
    </source>
</evidence>
<dbReference type="SMART" id="SM00382">
    <property type="entry name" value="AAA"/>
    <property type="match status" value="1"/>
</dbReference>
<name>A0A9X4AZN6_9CLOT</name>
<dbReference type="RefSeq" id="WP_008677580.1">
    <property type="nucleotide sequence ID" value="NZ_CABKOG010000003.1"/>
</dbReference>
<dbReference type="InterPro" id="IPR027417">
    <property type="entry name" value="P-loop_NTPase"/>
</dbReference>
<dbReference type="GO" id="GO:0016887">
    <property type="term" value="F:ATP hydrolysis activity"/>
    <property type="evidence" value="ECO:0007669"/>
    <property type="project" value="InterPro"/>
</dbReference>
<gene>
    <name evidence="5" type="ORF">NE398_06410</name>
</gene>
<proteinExistence type="predicted"/>
<dbReference type="Pfam" id="PF00005">
    <property type="entry name" value="ABC_tran"/>
    <property type="match status" value="1"/>
</dbReference>
<evidence type="ECO:0000313" key="6">
    <source>
        <dbReference type="Proteomes" id="UP001141183"/>
    </source>
</evidence>
<organism evidence="5 6">
    <name type="scientific">Clostridium tertium</name>
    <dbReference type="NCBI Taxonomy" id="1559"/>
    <lineage>
        <taxon>Bacteria</taxon>
        <taxon>Bacillati</taxon>
        <taxon>Bacillota</taxon>
        <taxon>Clostridia</taxon>
        <taxon>Eubacteriales</taxon>
        <taxon>Clostridiaceae</taxon>
        <taxon>Clostridium</taxon>
    </lineage>
</organism>
<dbReference type="InterPro" id="IPR003439">
    <property type="entry name" value="ABC_transporter-like_ATP-bd"/>
</dbReference>
<keyword evidence="1" id="KW-0813">Transport</keyword>